<dbReference type="InterPro" id="IPR025659">
    <property type="entry name" value="Tubby-like_C"/>
</dbReference>
<dbReference type="InterPro" id="IPR038595">
    <property type="entry name" value="LOR_sf"/>
</dbReference>
<sequence>MLAFCVSRPTCWQEKIGGIIISMTIFAQDMLIFQQTKNFSKNDFAILDAHGMQVAHVETGGSALGRMFAGARELTVFDGPEKPVIKVKDTMTMGRDRFEIFDGNGGPLASLVKRITLFKTRVTISMLGEELDLTGSVWDFDFQITGPQGVLGTVTRQWSGMGNALMGKSTYALQLSSNLGTQQRQAIIGSVLALDLIREKQQRN</sequence>
<accession>A0ABX5YB43</accession>
<evidence type="ECO:0000313" key="3">
    <source>
        <dbReference type="Proteomes" id="UP000320717"/>
    </source>
</evidence>
<evidence type="ECO:0008006" key="4">
    <source>
        <dbReference type="Google" id="ProtNLM"/>
    </source>
</evidence>
<evidence type="ECO:0000256" key="1">
    <source>
        <dbReference type="ARBA" id="ARBA00005437"/>
    </source>
</evidence>
<comment type="similarity">
    <text evidence="1">Belongs to the LOR family.</text>
</comment>
<dbReference type="EMBL" id="CP042260">
    <property type="protein sequence ID" value="QDY66899.1"/>
    <property type="molecule type" value="Genomic_DNA"/>
</dbReference>
<dbReference type="Proteomes" id="UP000320717">
    <property type="component" value="Chromosome"/>
</dbReference>
<dbReference type="Gene3D" id="2.40.160.200">
    <property type="entry name" value="LURP1-related"/>
    <property type="match status" value="1"/>
</dbReference>
<organism evidence="2 3">
    <name type="scientific">Glutamicibacter halophytocola</name>
    <dbReference type="NCBI Taxonomy" id="1933880"/>
    <lineage>
        <taxon>Bacteria</taxon>
        <taxon>Bacillati</taxon>
        <taxon>Actinomycetota</taxon>
        <taxon>Actinomycetes</taxon>
        <taxon>Micrococcales</taxon>
        <taxon>Micrococcaceae</taxon>
        <taxon>Glutamicibacter</taxon>
    </lineage>
</organism>
<name>A0ABX5YB43_9MICC</name>
<protein>
    <recommendedName>
        <fullName evidence="4">Scramblase</fullName>
    </recommendedName>
</protein>
<reference evidence="2 3" key="1">
    <citation type="submission" date="2019-07" db="EMBL/GenBank/DDBJ databases">
        <title>Complete Genome Sequence of drought tolerant Plant Growth-Promoting Rhizobacterium Glutamicibacter halophytocola DR408.</title>
        <authorList>
            <person name="Nishu S.D."/>
            <person name="Lee T.K."/>
        </authorList>
    </citation>
    <scope>NUCLEOTIDE SEQUENCE [LARGE SCALE GENOMIC DNA]</scope>
    <source>
        <strain evidence="2 3">DR408</strain>
    </source>
</reference>
<keyword evidence="3" id="KW-1185">Reference proteome</keyword>
<dbReference type="InterPro" id="IPR007612">
    <property type="entry name" value="LOR"/>
</dbReference>
<gene>
    <name evidence="2" type="ORF">FQA45_11505</name>
</gene>
<evidence type="ECO:0000313" key="2">
    <source>
        <dbReference type="EMBL" id="QDY66899.1"/>
    </source>
</evidence>
<dbReference type="Pfam" id="PF04525">
    <property type="entry name" value="LOR"/>
    <property type="match status" value="1"/>
</dbReference>
<dbReference type="SUPFAM" id="SSF54518">
    <property type="entry name" value="Tubby C-terminal domain-like"/>
    <property type="match status" value="1"/>
</dbReference>
<proteinExistence type="inferred from homology"/>